<dbReference type="SMART" id="SM00128">
    <property type="entry name" value="IPPc"/>
    <property type="match status" value="1"/>
</dbReference>
<feature type="domain" description="Inositol polyphosphate-related phosphatase" evidence="2">
    <location>
        <begin position="221"/>
        <end position="519"/>
    </location>
</feature>
<protein>
    <submittedName>
        <fullName evidence="3">5-bisphosphate 5-phosphatase (Phosphatidylinositol polyphosphate 5-phosphatase type IV</fullName>
    </submittedName>
</protein>
<sequence>MSDGRLSVTISLPPGITAVVSLPGQPMAAVAVASYEASAAAGTSTQTVEVPLLPGTIEDPQSYAQEDRHRRDEERSQRSASLESVKAQEAKAERAKKEAPAGGAPGPDTDGIAQGTEAAASPTTPAEAPEAPEARGPVAEADRAQAKLTAGRELPPGAMAQDASPPFDGPAEDITPPSPSPGVSPQEKLREALADTSPSAQRAFHQWKEAEVSSFKGDQEEDIRVFCGIWNLHGKRAPSDLHAWVPTNTRHHIYAIGTCECERSIEKSLIWSSKARWERQMQDYFGEDYKMIGSHTMSAVHVMIFLHRTLWRFCSEVETCHVATGFANCIGNKGSTQVAFRLGNTRLLFMNAHLAAHQGQMEERTRSMQRILESSPIRKRKDMSGVHREYDRVFFMGDLNMRLNEKRETVDAWIKAERFDECLKTDDLLPLLKGDSGHAGLWPDFQEAKITFPPTYKFDKKSDVYDSSKKQRVPSWTDRILWKKDVAIKSLSYDWVPSLKCSDHRPVFAQFEVKVDLNWSGPPRVVRKSSVCAVQ</sequence>
<keyword evidence="4" id="KW-1185">Reference proteome</keyword>
<comment type="caution">
    <text evidence="3">The sequence shown here is derived from an EMBL/GenBank/DDBJ whole genome shotgun (WGS) entry which is preliminary data.</text>
</comment>
<dbReference type="Proteomes" id="UP001642464">
    <property type="component" value="Unassembled WGS sequence"/>
</dbReference>
<evidence type="ECO:0000313" key="3">
    <source>
        <dbReference type="EMBL" id="CAK9022439.1"/>
    </source>
</evidence>
<feature type="compositionally biased region" description="Basic and acidic residues" evidence="1">
    <location>
        <begin position="86"/>
        <end position="99"/>
    </location>
</feature>
<proteinExistence type="predicted"/>
<dbReference type="PANTHER" id="PTHR11200:SF275">
    <property type="entry name" value="LD06095P"/>
    <property type="match status" value="1"/>
</dbReference>
<dbReference type="InterPro" id="IPR046985">
    <property type="entry name" value="IP5"/>
</dbReference>
<gene>
    <name evidence="3" type="ORF">SCF082_LOCUS15787</name>
</gene>
<reference evidence="3 4" key="1">
    <citation type="submission" date="2024-02" db="EMBL/GenBank/DDBJ databases">
        <authorList>
            <person name="Chen Y."/>
            <person name="Shah S."/>
            <person name="Dougan E. K."/>
            <person name="Thang M."/>
            <person name="Chan C."/>
        </authorList>
    </citation>
    <scope>NUCLEOTIDE SEQUENCE [LARGE SCALE GENOMIC DNA]</scope>
</reference>
<organism evidence="3 4">
    <name type="scientific">Durusdinium trenchii</name>
    <dbReference type="NCBI Taxonomy" id="1381693"/>
    <lineage>
        <taxon>Eukaryota</taxon>
        <taxon>Sar</taxon>
        <taxon>Alveolata</taxon>
        <taxon>Dinophyceae</taxon>
        <taxon>Suessiales</taxon>
        <taxon>Symbiodiniaceae</taxon>
        <taxon>Durusdinium</taxon>
    </lineage>
</organism>
<evidence type="ECO:0000259" key="2">
    <source>
        <dbReference type="SMART" id="SM00128"/>
    </source>
</evidence>
<feature type="compositionally biased region" description="Basic and acidic residues" evidence="1">
    <location>
        <begin position="65"/>
        <end position="77"/>
    </location>
</feature>
<dbReference type="Pfam" id="PF22669">
    <property type="entry name" value="Exo_endo_phos2"/>
    <property type="match status" value="1"/>
</dbReference>
<dbReference type="EMBL" id="CAXAMM010010136">
    <property type="protein sequence ID" value="CAK9022439.1"/>
    <property type="molecule type" value="Genomic_DNA"/>
</dbReference>
<dbReference type="InterPro" id="IPR000300">
    <property type="entry name" value="IPPc"/>
</dbReference>
<dbReference type="PANTHER" id="PTHR11200">
    <property type="entry name" value="INOSITOL 5-PHOSPHATASE"/>
    <property type="match status" value="1"/>
</dbReference>
<evidence type="ECO:0000313" key="4">
    <source>
        <dbReference type="Proteomes" id="UP001642464"/>
    </source>
</evidence>
<dbReference type="Gene3D" id="3.60.10.10">
    <property type="entry name" value="Endonuclease/exonuclease/phosphatase"/>
    <property type="match status" value="1"/>
</dbReference>
<feature type="region of interest" description="Disordered" evidence="1">
    <location>
        <begin position="39"/>
        <end position="205"/>
    </location>
</feature>
<dbReference type="InterPro" id="IPR036691">
    <property type="entry name" value="Endo/exonu/phosph_ase_sf"/>
</dbReference>
<evidence type="ECO:0000256" key="1">
    <source>
        <dbReference type="SAM" id="MobiDB-lite"/>
    </source>
</evidence>
<dbReference type="SUPFAM" id="SSF56219">
    <property type="entry name" value="DNase I-like"/>
    <property type="match status" value="1"/>
</dbReference>
<name>A0ABP0K6L7_9DINO</name>
<feature type="compositionally biased region" description="Low complexity" evidence="1">
    <location>
        <begin position="116"/>
        <end position="139"/>
    </location>
</feature>
<accession>A0ABP0K6L7</accession>